<dbReference type="AlphaFoldDB" id="E0SQJ5"/>
<dbReference type="SMART" id="SM00903">
    <property type="entry name" value="Flavin_Reduct"/>
    <property type="match status" value="1"/>
</dbReference>
<dbReference type="PANTHER" id="PTHR43567">
    <property type="entry name" value="FLAVOREDOXIN-RELATED-RELATED"/>
    <property type="match status" value="1"/>
</dbReference>
<dbReference type="HOGENOM" id="CLU_059021_5_3_2"/>
<keyword evidence="6" id="KW-1185">Reference proteome</keyword>
<evidence type="ECO:0000259" key="4">
    <source>
        <dbReference type="SMART" id="SM00903"/>
    </source>
</evidence>
<gene>
    <name evidence="5" type="ordered locus">Igag_1449</name>
</gene>
<evidence type="ECO:0000256" key="3">
    <source>
        <dbReference type="ARBA" id="ARBA00038054"/>
    </source>
</evidence>
<evidence type="ECO:0000313" key="6">
    <source>
        <dbReference type="Proteomes" id="UP000001304"/>
    </source>
</evidence>
<feature type="domain" description="Flavin reductase like" evidence="4">
    <location>
        <begin position="11"/>
        <end position="155"/>
    </location>
</feature>
<dbReference type="InterPro" id="IPR052174">
    <property type="entry name" value="Flavoredoxin"/>
</dbReference>
<comment type="cofactor">
    <cofactor evidence="1">
        <name>FMN</name>
        <dbReference type="ChEBI" id="CHEBI:58210"/>
    </cofactor>
</comment>
<dbReference type="STRING" id="583356.Igag_1449"/>
<dbReference type="EMBL" id="CP002098">
    <property type="protein sequence ID" value="ADM28251.1"/>
    <property type="molecule type" value="Genomic_DNA"/>
</dbReference>
<dbReference type="GO" id="GO:0010181">
    <property type="term" value="F:FMN binding"/>
    <property type="evidence" value="ECO:0007669"/>
    <property type="project" value="InterPro"/>
</dbReference>
<sequence>MEYIKPKKFYYVLHPRPTAVIVSKCPNMKYNIMSASWVTPVSEEPPTIAIAIDREAYTNQCLEFHREATINIPTMEQIDVVYSVGSVSGREVDKISKYGIVLENSNNISVPRWRDAACWYETKIIGFHDIGEVRLYIFEVIDYYCKKDVANEWGWDIYKTSPALHGVGRTFYYVGKYARAKSST</sequence>
<accession>E0SQJ5</accession>
<comment type="similarity">
    <text evidence="3">Belongs to the flavoredoxin family.</text>
</comment>
<dbReference type="InterPro" id="IPR012349">
    <property type="entry name" value="Split_barrel_FMN-bd"/>
</dbReference>
<reference evidence="5 6" key="1">
    <citation type="journal article" date="2010" name="Stand. Genomic Sci.">
        <title>Complete genome sequence of Ignisphaera aggregans type strain (AQ1.S1).</title>
        <authorList>
            <person name="Goker M."/>
            <person name="Held B."/>
            <person name="Lapidus A."/>
            <person name="Nolan M."/>
            <person name="Spring S."/>
            <person name="Yasawong M."/>
            <person name="Lucas S."/>
            <person name="Glavina Del Rio T."/>
            <person name="Tice H."/>
            <person name="Cheng J.F."/>
            <person name="Goodwin L."/>
            <person name="Tapia R."/>
            <person name="Pitluck S."/>
            <person name="Liolios K."/>
            <person name="Ivanova N."/>
            <person name="Mavromatis K."/>
            <person name="Mikhailova N."/>
            <person name="Pati A."/>
            <person name="Chen A."/>
            <person name="Palaniappan K."/>
            <person name="Brambilla E."/>
            <person name="Land M."/>
            <person name="Hauser L."/>
            <person name="Chang Y.J."/>
            <person name="Jeffries C.D."/>
            <person name="Brettin T."/>
            <person name="Detter J.C."/>
            <person name="Han C."/>
            <person name="Rohde M."/>
            <person name="Sikorski J."/>
            <person name="Woyke T."/>
            <person name="Bristow J."/>
            <person name="Eisen J.A."/>
            <person name="Markowitz V."/>
            <person name="Hugenholtz P."/>
            <person name="Kyrpides N.C."/>
            <person name="Klenk H.P."/>
        </authorList>
    </citation>
    <scope>NUCLEOTIDE SEQUENCE [LARGE SCALE GENOMIC DNA]</scope>
    <source>
        <strain evidence="6">DSM 17230 / JCM 13409 / AQ1.S1</strain>
    </source>
</reference>
<keyword evidence="2" id="KW-0285">Flavoprotein</keyword>
<dbReference type="BioCyc" id="IAGG583356:GHAH-1438-MONOMER"/>
<dbReference type="Pfam" id="PF01613">
    <property type="entry name" value="Flavin_Reduct"/>
    <property type="match status" value="1"/>
</dbReference>
<evidence type="ECO:0000256" key="2">
    <source>
        <dbReference type="ARBA" id="ARBA00022630"/>
    </source>
</evidence>
<dbReference type="Proteomes" id="UP000001304">
    <property type="component" value="Chromosome"/>
</dbReference>
<protein>
    <submittedName>
        <fullName evidence="5">Flavin reductase domain protein FMN-binding</fullName>
    </submittedName>
</protein>
<organism evidence="5 6">
    <name type="scientific">Ignisphaera aggregans (strain DSM 17230 / JCM 13409 / AQ1.S1)</name>
    <dbReference type="NCBI Taxonomy" id="583356"/>
    <lineage>
        <taxon>Archaea</taxon>
        <taxon>Thermoproteota</taxon>
        <taxon>Thermoprotei</taxon>
        <taxon>Desulfurococcales</taxon>
        <taxon>Desulfurococcaceae</taxon>
        <taxon>Ignisphaera</taxon>
    </lineage>
</organism>
<evidence type="ECO:0000313" key="5">
    <source>
        <dbReference type="EMBL" id="ADM28251.1"/>
    </source>
</evidence>
<name>E0SQJ5_IGNAA</name>
<dbReference type="Gene3D" id="2.30.110.10">
    <property type="entry name" value="Electron Transport, Fmn-binding Protein, Chain A"/>
    <property type="match status" value="1"/>
</dbReference>
<evidence type="ECO:0000256" key="1">
    <source>
        <dbReference type="ARBA" id="ARBA00001917"/>
    </source>
</evidence>
<dbReference type="PANTHER" id="PTHR43567:SF1">
    <property type="entry name" value="FLAVOREDOXIN"/>
    <property type="match status" value="1"/>
</dbReference>
<proteinExistence type="inferred from homology"/>
<dbReference type="SUPFAM" id="SSF50475">
    <property type="entry name" value="FMN-binding split barrel"/>
    <property type="match status" value="1"/>
</dbReference>
<dbReference type="KEGG" id="iag:Igag_1449"/>
<dbReference type="InterPro" id="IPR002563">
    <property type="entry name" value="Flavin_Rdtase-like_dom"/>
</dbReference>